<name>A0ABP1PRT4_9HEXA</name>
<organism evidence="1 2">
    <name type="scientific">Orchesella dallaii</name>
    <dbReference type="NCBI Taxonomy" id="48710"/>
    <lineage>
        <taxon>Eukaryota</taxon>
        <taxon>Metazoa</taxon>
        <taxon>Ecdysozoa</taxon>
        <taxon>Arthropoda</taxon>
        <taxon>Hexapoda</taxon>
        <taxon>Collembola</taxon>
        <taxon>Entomobryomorpha</taxon>
        <taxon>Entomobryoidea</taxon>
        <taxon>Orchesellidae</taxon>
        <taxon>Orchesellinae</taxon>
        <taxon>Orchesella</taxon>
    </lineage>
</organism>
<keyword evidence="2" id="KW-1185">Reference proteome</keyword>
<dbReference type="EMBL" id="CAXLJM020000007">
    <property type="protein sequence ID" value="CAL8073086.1"/>
    <property type="molecule type" value="Genomic_DNA"/>
</dbReference>
<dbReference type="Pfam" id="PF05742">
    <property type="entry name" value="TANGO2"/>
    <property type="match status" value="1"/>
</dbReference>
<evidence type="ECO:0000313" key="2">
    <source>
        <dbReference type="Proteomes" id="UP001642540"/>
    </source>
</evidence>
<comment type="caution">
    <text evidence="1">The sequence shown here is derived from an EMBL/GenBank/DDBJ whole genome shotgun (WGS) entry which is preliminary data.</text>
</comment>
<gene>
    <name evidence="1" type="ORF">ODALV1_LOCUS2479</name>
</gene>
<accession>A0ABP1PRT4</accession>
<dbReference type="PANTHER" id="PTHR17985:SF8">
    <property type="entry name" value="TRANSPORT AND GOLGI ORGANIZATION PROTEIN 2 HOMOLOG"/>
    <property type="match status" value="1"/>
</dbReference>
<protein>
    <recommendedName>
        <fullName evidence="3">Transport and Golgi organization protein 2</fullName>
    </recommendedName>
</protein>
<proteinExistence type="predicted"/>
<reference evidence="1 2" key="1">
    <citation type="submission" date="2024-08" db="EMBL/GenBank/DDBJ databases">
        <authorList>
            <person name="Cucini C."/>
            <person name="Frati F."/>
        </authorList>
    </citation>
    <scope>NUCLEOTIDE SEQUENCE [LARGE SCALE GENOMIC DNA]</scope>
</reference>
<dbReference type="PANTHER" id="PTHR17985">
    <property type="entry name" value="SER/THR-RICH PROTEIN T10 IN DGCR REGION"/>
    <property type="match status" value="1"/>
</dbReference>
<evidence type="ECO:0000313" key="1">
    <source>
        <dbReference type="EMBL" id="CAL8073086.1"/>
    </source>
</evidence>
<dbReference type="InterPro" id="IPR008551">
    <property type="entry name" value="TANGO2"/>
</dbReference>
<dbReference type="Proteomes" id="UP001642540">
    <property type="component" value="Unassembled WGS sequence"/>
</dbReference>
<evidence type="ECO:0008006" key="3">
    <source>
        <dbReference type="Google" id="ProtNLM"/>
    </source>
</evidence>
<sequence length="162" mass="18046">MCIVFMYVSNCGKKPVKSTKYKPATYKLIIASNRDEMYTRPSKSAYFWENNDSHILAGQDLKELGTWLGISKRGKLAVLLNVNGACSPSNLRKPSSNESGETASRGSLVTGFLRTPPGLAAWTYCTSLCQDLENLDIRKLYKPFHLITIDIRGRNCDCNGTK</sequence>